<organism evidence="1 2">
    <name type="scientific">Fluviicola chungangensis</name>
    <dbReference type="NCBI Taxonomy" id="2597671"/>
    <lineage>
        <taxon>Bacteria</taxon>
        <taxon>Pseudomonadati</taxon>
        <taxon>Bacteroidota</taxon>
        <taxon>Flavobacteriia</taxon>
        <taxon>Flavobacteriales</taxon>
        <taxon>Crocinitomicaceae</taxon>
        <taxon>Fluviicola</taxon>
    </lineage>
</organism>
<dbReference type="AlphaFoldDB" id="A0A556N3M2"/>
<dbReference type="EMBL" id="VLPL01000002">
    <property type="protein sequence ID" value="TSJ46659.1"/>
    <property type="molecule type" value="Genomic_DNA"/>
</dbReference>
<dbReference type="RefSeq" id="WP_144332196.1">
    <property type="nucleotide sequence ID" value="NZ_VLPL01000002.1"/>
</dbReference>
<sequence>MTASTGYNFSAEKSNFDNFYYNKLVGAFYTQNKDRFEYSVGKGVNFNLGIGYTTKQDIGFELEGSYLMGMKTIGKTDYFVSDVFKKEIWGCFYRINPSIYLLRPLKKLSLKLSIGGLMGFGKMYLNQSVTYNEGMPGFQYENEFSGGYYLGFEAGISVLYPINNQLNLFVDVNWINAYFSPMRGRVTKFVSGEHDYTDILDVWDREFTYSNSVDKMFNTPEEPANMLRENFAASSIGLQVGIQWSLWHKEKNKEEKVD</sequence>
<proteinExistence type="predicted"/>
<evidence type="ECO:0000313" key="2">
    <source>
        <dbReference type="Proteomes" id="UP000316008"/>
    </source>
</evidence>
<name>A0A556N3M2_9FLAO</name>
<evidence type="ECO:0000313" key="1">
    <source>
        <dbReference type="EMBL" id="TSJ46659.1"/>
    </source>
</evidence>
<reference evidence="1 2" key="1">
    <citation type="submission" date="2019-07" db="EMBL/GenBank/DDBJ databases">
        <authorList>
            <person name="Huq M.A."/>
        </authorList>
    </citation>
    <scope>NUCLEOTIDE SEQUENCE [LARGE SCALE GENOMIC DNA]</scope>
    <source>
        <strain evidence="1 2">MAH-3</strain>
    </source>
</reference>
<gene>
    <name evidence="1" type="ORF">FO442_05730</name>
</gene>
<evidence type="ECO:0008006" key="3">
    <source>
        <dbReference type="Google" id="ProtNLM"/>
    </source>
</evidence>
<keyword evidence="2" id="KW-1185">Reference proteome</keyword>
<dbReference type="Proteomes" id="UP000316008">
    <property type="component" value="Unassembled WGS sequence"/>
</dbReference>
<accession>A0A556N3M2</accession>
<comment type="caution">
    <text evidence="1">The sequence shown here is derived from an EMBL/GenBank/DDBJ whole genome shotgun (WGS) entry which is preliminary data.</text>
</comment>
<protein>
    <recommendedName>
        <fullName evidence="3">Outer membrane beta-barrel protein</fullName>
    </recommendedName>
</protein>